<dbReference type="Gene3D" id="2.140.10.30">
    <property type="entry name" value="Dipeptidylpeptidase IV, N-terminal domain"/>
    <property type="match status" value="1"/>
</dbReference>
<organism evidence="7">
    <name type="scientific">Leptinotarsa decemlineata</name>
    <name type="common">Colorado potato beetle</name>
    <name type="synonym">Doryphora decemlineata</name>
    <dbReference type="NCBI Taxonomy" id="7539"/>
    <lineage>
        <taxon>Eukaryota</taxon>
        <taxon>Metazoa</taxon>
        <taxon>Ecdysozoa</taxon>
        <taxon>Arthropoda</taxon>
        <taxon>Hexapoda</taxon>
        <taxon>Insecta</taxon>
        <taxon>Pterygota</taxon>
        <taxon>Neoptera</taxon>
        <taxon>Endopterygota</taxon>
        <taxon>Coleoptera</taxon>
        <taxon>Polyphaga</taxon>
        <taxon>Cucujiformia</taxon>
        <taxon>Chrysomeloidea</taxon>
        <taxon>Chrysomelidae</taxon>
        <taxon>Chrysomelinae</taxon>
        <taxon>Doryphorini</taxon>
        <taxon>Leptinotarsa</taxon>
    </lineage>
</organism>
<dbReference type="InterPro" id="IPR001375">
    <property type="entry name" value="Peptidase_S9_cat"/>
</dbReference>
<feature type="signal peptide" evidence="4">
    <location>
        <begin position="1"/>
        <end position="21"/>
    </location>
</feature>
<dbReference type="OrthoDB" id="16520at2759"/>
<dbReference type="GO" id="GO:0005886">
    <property type="term" value="C:plasma membrane"/>
    <property type="evidence" value="ECO:0007669"/>
    <property type="project" value="TreeGrafter"/>
</dbReference>
<protein>
    <recommendedName>
        <fullName evidence="3">Venom dipeptidyl peptidase 4</fullName>
    </recommendedName>
</protein>
<dbReference type="GO" id="GO:0006508">
    <property type="term" value="P:proteolysis"/>
    <property type="evidence" value="ECO:0007669"/>
    <property type="project" value="InterPro"/>
</dbReference>
<evidence type="ECO:0000313" key="7">
    <source>
        <dbReference type="EMBL" id="AGX25161.1"/>
    </source>
</evidence>
<feature type="domain" description="Dipeptidylpeptidase IV N-terminal" evidence="6">
    <location>
        <begin position="97"/>
        <end position="461"/>
    </location>
</feature>
<dbReference type="SUPFAM" id="SSF53474">
    <property type="entry name" value="alpha/beta-Hydrolases"/>
    <property type="match status" value="1"/>
</dbReference>
<keyword evidence="2" id="KW-0325">Glycoprotein</keyword>
<evidence type="ECO:0000259" key="5">
    <source>
        <dbReference type="Pfam" id="PF00326"/>
    </source>
</evidence>
<dbReference type="PANTHER" id="PTHR11731:SF154">
    <property type="entry name" value="VENOM DIPEPTIDYL PEPTIDASE 4-LIKE PROTEIN"/>
    <property type="match status" value="1"/>
</dbReference>
<dbReference type="GO" id="GO:0008239">
    <property type="term" value="F:dipeptidyl-peptidase activity"/>
    <property type="evidence" value="ECO:0007669"/>
    <property type="project" value="TreeGrafter"/>
</dbReference>
<reference evidence="7" key="1">
    <citation type="submission" date="2012-12" db="EMBL/GenBank/DDBJ databases">
        <title>De novo characterization of Leptinotarsa decemlineata transcriptome and identification of its candidate seminal fluid protein genes.</title>
        <authorList>
            <person name="Wan P.-J."/>
        </authorList>
    </citation>
    <scope>NUCLEOTIDE SEQUENCE</scope>
</reference>
<evidence type="ECO:0000256" key="3">
    <source>
        <dbReference type="ARBA" id="ARBA00072929"/>
    </source>
</evidence>
<evidence type="ECO:0000256" key="4">
    <source>
        <dbReference type="SAM" id="SignalP"/>
    </source>
</evidence>
<dbReference type="InterPro" id="IPR029058">
    <property type="entry name" value="AB_hydrolase_fold"/>
</dbReference>
<dbReference type="Gene3D" id="3.40.50.1820">
    <property type="entry name" value="alpha/beta hydrolase"/>
    <property type="match status" value="1"/>
</dbReference>
<comment type="similarity">
    <text evidence="1">Belongs to the peptidase S9B family. DPPIV subfamily.</text>
</comment>
<dbReference type="Pfam" id="PF00930">
    <property type="entry name" value="DPPIV_N"/>
    <property type="match status" value="1"/>
</dbReference>
<dbReference type="InterPro" id="IPR050278">
    <property type="entry name" value="Serine_Prot_S9B/DPPIV"/>
</dbReference>
<proteinExistence type="evidence at transcript level"/>
<feature type="domain" description="Peptidase S9 prolyl oligopeptidase catalytic" evidence="5">
    <location>
        <begin position="549"/>
        <end position="750"/>
    </location>
</feature>
<feature type="chain" id="PRO_5004780584" description="Venom dipeptidyl peptidase 4" evidence="4">
    <location>
        <begin position="22"/>
        <end position="765"/>
    </location>
</feature>
<keyword evidence="4" id="KW-0732">Signal</keyword>
<sequence>MMSSTMKHIYLVFCIFSISEARFIKETEDELSPFELDEFLNGTFKATTWTGLWISDESFIFINNSGINEYNVGTNTTETMLDHTVMANYTNPQISFSPDRSYALFRFNMSSVFRHSTSSLYQIYDIAEERYYDIAKLEPLQLVAFAPKGHGLIYVKDNNIYYLDSPIVSEPLTITTIGKKGIIYCGVADWVYEEEVLSATSASWFSPEATYLAYAVFDDTNVKNFSYAIYGEPGSKENQYPTEAQLKYPKVGTPNPLVTIYLYDFTTKETVEFQFPSTIHNKDTNDYIFYDMTWISDTEVAMISTNRVQNESIIIRCKLDGSCIEEQSYKEEKGWLTPRIPKYSKNGKRRLEILPQIEGDDKYDHLVLTDIDTNTQIRLTNGRLVVLSIYGWDEARGLIYYKGTVADTPSQQHVYVVSEGGESGCLTCDFIVDGSNCTFADAAFSKNYSYYVKTCLGPNPPLLVIVNTNDPSDSFVWEENKPLREKLKLKSMPVVKNMEVPISNNFTARVRLFLPPKLNENSLKKYPAVVNTYGGPDSNQILDAYSTALQYYMVTNREYIYILIDGRGTGRDGQNKMFQMYRKFGTVEIEDQIYVTRYLQERLHYIDSTKTGIWGWSYGGFASSWILAKDKDHVFNFALAIAPVTSFIYYDSIYTERYMGLPTPEDNELGYNNSDVTRMAKLFEGRNYFIIHGSGDDNVHYQNSMLLVKALEYADIDFRQQTYPDEAHSLSGVSKHLYHTIDKYWANCFDQDATKFPVHKKENGT</sequence>
<dbReference type="Pfam" id="PF00326">
    <property type="entry name" value="Peptidase_S9"/>
    <property type="match status" value="1"/>
</dbReference>
<dbReference type="AlphaFoldDB" id="V9PBD6"/>
<accession>V9PBD6</accession>
<dbReference type="MEROPS" id="S09.069"/>
<evidence type="ECO:0000256" key="1">
    <source>
        <dbReference type="ARBA" id="ARBA00010036"/>
    </source>
</evidence>
<dbReference type="PANTHER" id="PTHR11731">
    <property type="entry name" value="PROTEASE FAMILY S9B,C DIPEPTIDYL-PEPTIDASE IV-RELATED"/>
    <property type="match status" value="1"/>
</dbReference>
<dbReference type="GO" id="GO:0008236">
    <property type="term" value="F:serine-type peptidase activity"/>
    <property type="evidence" value="ECO:0007669"/>
    <property type="project" value="InterPro"/>
</dbReference>
<evidence type="ECO:0000256" key="2">
    <source>
        <dbReference type="ARBA" id="ARBA00023180"/>
    </source>
</evidence>
<dbReference type="FunFam" id="3.40.50.1820:FF:000003">
    <property type="entry name" value="Dipeptidyl peptidase 4"/>
    <property type="match status" value="1"/>
</dbReference>
<dbReference type="EMBL" id="KC282404">
    <property type="protein sequence ID" value="AGX25161.1"/>
    <property type="molecule type" value="mRNA"/>
</dbReference>
<dbReference type="SUPFAM" id="SSF82171">
    <property type="entry name" value="DPP6 N-terminal domain-like"/>
    <property type="match status" value="1"/>
</dbReference>
<dbReference type="InterPro" id="IPR002469">
    <property type="entry name" value="Peptidase_S9B_N"/>
</dbReference>
<name>V9PBD6_LEPDE</name>
<evidence type="ECO:0000259" key="6">
    <source>
        <dbReference type="Pfam" id="PF00930"/>
    </source>
</evidence>